<dbReference type="Proteomes" id="UP000298693">
    <property type="component" value="Plasmid p5"/>
</dbReference>
<keyword evidence="1" id="KW-0614">Plasmid</keyword>
<protein>
    <submittedName>
        <fullName evidence="1">Uncharacterized protein</fullName>
    </submittedName>
</protein>
<proteinExistence type="predicted"/>
<organism evidence="1 2">
    <name type="scientific">Azospirillum brasilense</name>
    <dbReference type="NCBI Taxonomy" id="192"/>
    <lineage>
        <taxon>Bacteria</taxon>
        <taxon>Pseudomonadati</taxon>
        <taxon>Pseudomonadota</taxon>
        <taxon>Alphaproteobacteria</taxon>
        <taxon>Rhodospirillales</taxon>
        <taxon>Azospirillaceae</taxon>
        <taxon>Azospirillum</taxon>
    </lineage>
</organism>
<geneLocation type="plasmid" evidence="1">
    <name>p5</name>
</geneLocation>
<reference evidence="1 2" key="1">
    <citation type="submission" date="2018-09" db="EMBL/GenBank/DDBJ databases">
        <title>Whole genome based analysis of evolution and adaptive divergence in Indian and Brazilian strains of Azospirillum brasilense.</title>
        <authorList>
            <person name="Singh C."/>
            <person name="Tripathi A.K."/>
        </authorList>
    </citation>
    <scope>NUCLEOTIDE SEQUENCE [LARGE SCALE GENOMIC DNA]</scope>
    <source>
        <strain evidence="1 2">MTCC4039</strain>
        <plasmid evidence="1 2">p5</plasmid>
    </source>
</reference>
<name>A0A4D8RTC0_AZOBR</name>
<evidence type="ECO:0000313" key="2">
    <source>
        <dbReference type="Proteomes" id="UP000298693"/>
    </source>
</evidence>
<sequence>MSGMSIMMAARAQKATAWAGGLARRRGRRIRVTAAARHAFEIRSGNIDCARPSPHGAPIHPKDLSCPKVMVLMKTSIWNGCQ</sequence>
<gene>
    <name evidence="1" type="ORF">D3869_32560</name>
</gene>
<accession>A0A4D8RTC0</accession>
<dbReference type="EMBL" id="CP032350">
    <property type="protein sequence ID" value="QCO19972.1"/>
    <property type="molecule type" value="Genomic_DNA"/>
</dbReference>
<dbReference type="AlphaFoldDB" id="A0A4D8RTC0"/>
<evidence type="ECO:0000313" key="1">
    <source>
        <dbReference type="EMBL" id="QCO19972.1"/>
    </source>
</evidence>